<proteinExistence type="predicted"/>
<dbReference type="SUPFAM" id="SSF51905">
    <property type="entry name" value="FAD/NAD(P)-binding domain"/>
    <property type="match status" value="1"/>
</dbReference>
<protein>
    <submittedName>
        <fullName evidence="2">FAD-binding oxidoreductase</fullName>
    </submittedName>
</protein>
<organism evidence="2 3">
    <name type="scientific">Schaedlerella arabinosiphila</name>
    <dbReference type="NCBI Taxonomy" id="2044587"/>
    <lineage>
        <taxon>Bacteria</taxon>
        <taxon>Bacillati</taxon>
        <taxon>Bacillota</taxon>
        <taxon>Clostridia</taxon>
        <taxon>Lachnospirales</taxon>
        <taxon>Lachnospiraceae</taxon>
        <taxon>Schaedlerella</taxon>
    </lineage>
</organism>
<dbReference type="Gene3D" id="3.30.9.10">
    <property type="entry name" value="D-Amino Acid Oxidase, subunit A, domain 2"/>
    <property type="match status" value="1"/>
</dbReference>
<dbReference type="Pfam" id="PF01266">
    <property type="entry name" value="DAO"/>
    <property type="match status" value="1"/>
</dbReference>
<dbReference type="Proteomes" id="UP000274920">
    <property type="component" value="Unassembled WGS sequence"/>
</dbReference>
<comment type="caution">
    <text evidence="2">The sequence shown here is derived from an EMBL/GenBank/DDBJ whole genome shotgun (WGS) entry which is preliminary data.</text>
</comment>
<dbReference type="AlphaFoldDB" id="A0A426DF42"/>
<dbReference type="InterPro" id="IPR036188">
    <property type="entry name" value="FAD/NAD-bd_sf"/>
</dbReference>
<evidence type="ECO:0000313" key="2">
    <source>
        <dbReference type="EMBL" id="RRK31365.1"/>
    </source>
</evidence>
<gene>
    <name evidence="2" type="ORF">EBB54_08310</name>
</gene>
<accession>A0A426DF42</accession>
<dbReference type="Gene3D" id="3.50.50.60">
    <property type="entry name" value="FAD/NAD(P)-binding domain"/>
    <property type="match status" value="1"/>
</dbReference>
<dbReference type="RefSeq" id="WP_125127048.1">
    <property type="nucleotide sequence ID" value="NZ_RHJS01000002.1"/>
</dbReference>
<sequence length="377" mass="43184">MESYDKIIIGAGLYGLYSALFCCERGQHVIVLECDPTPFRRATYINQARVHQGYHYPRSISTAMKSAGYFERFNKDYTFCINKEFDQIYATSSHYSWSDGKQFYEFCKAADIPCKELHPGNYFKDGMCDGVFKTREYTYDAMILKDYLIEKLEEYPTSVEIKYGVRIISIVKDIDSFKIYTADGSSYKSDFVLNATYAGTNQILDMVGFEKFRIKYELCEIILCDVNERLKNIGFTVMDGPFFSIMPFGKTGFHSLTSVTFTPHTTSYDEVPVFSCQEASKGNCSPIHLGNCNDCPVKPATAFPYMANLACKYILDDYKFQYRKSLFSMKPILMSSEIDDSRPTVIRKYSEKPTFIGILSGKINTVYDLDEVLSDDQ</sequence>
<reference evidence="2" key="1">
    <citation type="submission" date="2018-10" db="EMBL/GenBank/DDBJ databases">
        <title>Schaedlerella arabinophila gen. nov. sp. nov., isolated from the mouse intestinal tract and comparative analysis with the genome of the closely related altered Schaedler flora strain ASF502.</title>
        <authorList>
            <person name="Miyake S."/>
            <person name="Soh M."/>
            <person name="Seedorf H."/>
        </authorList>
    </citation>
    <scope>NUCLEOTIDE SEQUENCE [LARGE SCALE GENOMIC DNA]</scope>
    <source>
        <strain evidence="2">DSM 106076</strain>
    </source>
</reference>
<dbReference type="EMBL" id="RHJS01000002">
    <property type="protein sequence ID" value="RRK31365.1"/>
    <property type="molecule type" value="Genomic_DNA"/>
</dbReference>
<keyword evidence="3" id="KW-1185">Reference proteome</keyword>
<evidence type="ECO:0000259" key="1">
    <source>
        <dbReference type="Pfam" id="PF01266"/>
    </source>
</evidence>
<evidence type="ECO:0000313" key="3">
    <source>
        <dbReference type="Proteomes" id="UP000274920"/>
    </source>
</evidence>
<feature type="domain" description="FAD dependent oxidoreductase" evidence="1">
    <location>
        <begin position="7"/>
        <end position="212"/>
    </location>
</feature>
<dbReference type="InterPro" id="IPR006076">
    <property type="entry name" value="FAD-dep_OxRdtase"/>
</dbReference>
<name>A0A426DF42_9FIRM</name>